<dbReference type="RefSeq" id="WP_154322469.1">
    <property type="nucleotide sequence ID" value="NZ_CP045695.1"/>
</dbReference>
<evidence type="ECO:0000313" key="2">
    <source>
        <dbReference type="EMBL" id="MSS38887.1"/>
    </source>
</evidence>
<dbReference type="Gene3D" id="3.30.2310.20">
    <property type="entry name" value="RelE-like"/>
    <property type="match status" value="1"/>
</dbReference>
<dbReference type="InterPro" id="IPR035093">
    <property type="entry name" value="RelE/ParE_toxin_dom_sf"/>
</dbReference>
<dbReference type="Proteomes" id="UP000462363">
    <property type="component" value="Unassembled WGS sequence"/>
</dbReference>
<accession>A0A844F742</accession>
<reference evidence="2 3" key="1">
    <citation type="submission" date="2019-08" db="EMBL/GenBank/DDBJ databases">
        <title>In-depth cultivation of the pig gut microbiome towards novel bacterial diversity and tailored functional studies.</title>
        <authorList>
            <person name="Wylensek D."/>
            <person name="Hitch T.C.A."/>
            <person name="Clavel T."/>
        </authorList>
    </citation>
    <scope>NUCLEOTIDE SEQUENCE [LARGE SCALE GENOMIC DNA]</scope>
    <source>
        <strain evidence="2 3">BL-389-WT-3D</strain>
    </source>
</reference>
<dbReference type="AlphaFoldDB" id="A0A844F742"/>
<dbReference type="Pfam" id="PF05016">
    <property type="entry name" value="ParE_toxin"/>
    <property type="match status" value="1"/>
</dbReference>
<evidence type="ECO:0000256" key="1">
    <source>
        <dbReference type="ARBA" id="ARBA00022649"/>
    </source>
</evidence>
<dbReference type="EMBL" id="VUMB01000001">
    <property type="protein sequence ID" value="MSS38887.1"/>
    <property type="molecule type" value="Genomic_DNA"/>
</dbReference>
<sequence length="111" mass="13329">MIYKIKITDQADVDIRNIYEYIAYELQSPENAASQLNRIEKFIMTLDQMPERFRLYDREPWKSRGLHIVPVDNYCVLYIVDDTDMTVSIMRVMYGGRDINTQLDKYTKYEE</sequence>
<protein>
    <submittedName>
        <fullName evidence="2">Type II toxin-antitoxin system RelE/ParE family toxin</fullName>
    </submittedName>
</protein>
<dbReference type="InterPro" id="IPR007712">
    <property type="entry name" value="RelE/ParE_toxin"/>
</dbReference>
<comment type="caution">
    <text evidence="2">The sequence shown here is derived from an EMBL/GenBank/DDBJ whole genome shotgun (WGS) entry which is preliminary data.</text>
</comment>
<name>A0A844F742_CLOSV</name>
<proteinExistence type="predicted"/>
<keyword evidence="1" id="KW-1277">Toxin-antitoxin system</keyword>
<gene>
    <name evidence="2" type="ORF">FYJ37_00590</name>
</gene>
<organism evidence="2 3">
    <name type="scientific">Clostridium scindens (strain JCM 10418 / VPI 12708)</name>
    <dbReference type="NCBI Taxonomy" id="29347"/>
    <lineage>
        <taxon>Bacteria</taxon>
        <taxon>Bacillati</taxon>
        <taxon>Bacillota</taxon>
        <taxon>Clostridia</taxon>
        <taxon>Lachnospirales</taxon>
        <taxon>Lachnospiraceae</taxon>
    </lineage>
</organism>
<dbReference type="SUPFAM" id="SSF143011">
    <property type="entry name" value="RelE-like"/>
    <property type="match status" value="1"/>
</dbReference>
<dbReference type="NCBIfam" id="TIGR02385">
    <property type="entry name" value="RelE_StbE"/>
    <property type="match status" value="1"/>
</dbReference>
<evidence type="ECO:0000313" key="3">
    <source>
        <dbReference type="Proteomes" id="UP000462363"/>
    </source>
</evidence>